<name>A0A918IX44_9FLAO</name>
<accession>A0A918IX44</accession>
<protein>
    <submittedName>
        <fullName evidence="1">Uncharacterized protein</fullName>
    </submittedName>
</protein>
<dbReference type="RefSeq" id="WP_026813818.1">
    <property type="nucleotide sequence ID" value="NZ_BMWP01000014.1"/>
</dbReference>
<sequence>MATFKEDQQVVAQAREALKKAEASFYRTKLSVHKAKNPDLLSEVKVELEASSRAYFDAEKVLSASLANLYRNHQLKEATAAMDANIPILFLPLRLETRFMNVNNRKELWVRIYPDDIHVHSHEPYLTENEVNYGKQYWVDLLIANRKGGEDKEAIKQKAWQVLNGMAGIQRALWIVKRTMPINWTVDLTVGETQLMFPDLSETKIHDWTRAPRTQILPDKFAVSIIRDGRVVQMTLGNQVPDTVFLGPDPFLAEEAFNNEENTITLDESFAWITNFDKAVQQGLGVKIPLDNTHFNRSIIDRVMVMGLMPSATPQEGKDLLEQLIDSHHYSHNGFSFMPQMSATNNTEETASAYEKNEDYLPKNYYDGSDIVDLDNLPNAEGNNFAEYLGIKSTVLKEVNHAGMVESYEASAMNKAIYSSTIGNFIEVLADPVVNKAAHPKLRQFFNDFVTAPGPLPCIRVGNQPYGTLLTSDLNIWKESDPFHSGLTKTLSVLQQKWDNIASNKVSHVGKPGDPGALMLNILGLSAGSVSFKQRLGNLPDIWMTMSIPGDLMGSIVHKQSEITKMLEELGFDRGENAYPYISNLSFYGFLNNISTNHLVDRELPSPTRFLEKNKITKNNYIEWLASVTKVNELESRIHGVIFPRSILFLLLRNALLQELKKGAEKYYTDGNVPYRRAAFEKSLYNFSAETQDLTEWEILLGVPEKVDKINLKVKEPIGDHFLNLRDNTESSRNLKEMRDAMSVLAKLPTSKLHNLLSDHIDLCSYRLDAWEMGLFYKRLLEMRKKNPEGIYLGAYGWVENLRENVKSEVVVPEALKPADGKPVHKLRKNAGFIHTPSLNHATAAGLLLSGYQNHATKLDPGPFAVNLSSERVRRALYVLEGVQNNQSIEALLGYQFERALHDITTNNAANNLNQYILAIRDKFPIKARSIPQQGNEAQETISPYSVVNGLKIIEATSDQIKALVANPDDSILVLKEKDRLEDTLDALNDLMVSEAAFQATQGKTDRTAAILNSLKNADVPPELEVNVTPRSTHLSITNRVTLHFEPSSVGPLAPGWSTEPSPRSAMEAGLNLWTGKVLGDPSTIVCSVFHVDLDGNESVATSIGLEELNLQPIDLMYSAGEDILSGAKELEYVIAKVYAEKVNVPKENRIHIKFEPENLTASKHSFASMLPLIRSLRLLVTSSRPANGKDFLPSSKSKISDPELLYGYNGPELKVRVNTALTKLKEELGKVTATIPNDQQPKNKENPANFQQLYEFHYEGGGNREYLESISYTDSAIKNLLSFLESGSKFGVKVSYPDNLDLRDSKKTVDLVAVVGSYLQTINKKILLAEEKLLAASGQVASKEIRHLVEAGKAVLGDDFVIVPTFTYVDQTAIADTLKADEHKQLLKFINDKEDATTELTMETWIASVAPVRPNMRRLEQLKMISEAQGGAEISFVPAQLPFKEKDTWLAVEFPELDTETGDPFNIMDNTICLSIHGQTAGIVSQAQSALVVDDWTESIPNTGEITGVAFNYDQPNATSPNSMLLAIEPTGSKNWDWDVLMGILEDTLKRSKSRAVEPAQLLEDVALDTLSPMTVASYDLQRSNISLDYLVTNDEFLRTMKTKDFGLYKDFE</sequence>
<keyword evidence="2" id="KW-1185">Reference proteome</keyword>
<comment type="caution">
    <text evidence="1">The sequence shown here is derived from an EMBL/GenBank/DDBJ whole genome shotgun (WGS) entry which is preliminary data.</text>
</comment>
<evidence type="ECO:0000313" key="2">
    <source>
        <dbReference type="Proteomes" id="UP000634668"/>
    </source>
</evidence>
<dbReference type="EMBL" id="BMWP01000014">
    <property type="protein sequence ID" value="GGW37018.1"/>
    <property type="molecule type" value="Genomic_DNA"/>
</dbReference>
<reference evidence="1" key="1">
    <citation type="journal article" date="2014" name="Int. J. Syst. Evol. Microbiol.">
        <title>Complete genome sequence of Corynebacterium casei LMG S-19264T (=DSM 44701T), isolated from a smear-ripened cheese.</title>
        <authorList>
            <consortium name="US DOE Joint Genome Institute (JGI-PGF)"/>
            <person name="Walter F."/>
            <person name="Albersmeier A."/>
            <person name="Kalinowski J."/>
            <person name="Ruckert C."/>
        </authorList>
    </citation>
    <scope>NUCLEOTIDE SEQUENCE</scope>
    <source>
        <strain evidence="1">KCTC 12113</strain>
    </source>
</reference>
<proteinExistence type="predicted"/>
<gene>
    <name evidence="1" type="ORF">GCM10007383_22340</name>
</gene>
<reference evidence="1" key="2">
    <citation type="submission" date="2020-09" db="EMBL/GenBank/DDBJ databases">
        <authorList>
            <person name="Sun Q."/>
            <person name="Kim S."/>
        </authorList>
    </citation>
    <scope>NUCLEOTIDE SEQUENCE</scope>
    <source>
        <strain evidence="1">KCTC 12113</strain>
    </source>
</reference>
<evidence type="ECO:0000313" key="1">
    <source>
        <dbReference type="EMBL" id="GGW37018.1"/>
    </source>
</evidence>
<organism evidence="1 2">
    <name type="scientific">Arenibacter certesii</name>
    <dbReference type="NCBI Taxonomy" id="228955"/>
    <lineage>
        <taxon>Bacteria</taxon>
        <taxon>Pseudomonadati</taxon>
        <taxon>Bacteroidota</taxon>
        <taxon>Flavobacteriia</taxon>
        <taxon>Flavobacteriales</taxon>
        <taxon>Flavobacteriaceae</taxon>
        <taxon>Arenibacter</taxon>
    </lineage>
</organism>
<dbReference type="Proteomes" id="UP000634668">
    <property type="component" value="Unassembled WGS sequence"/>
</dbReference>